<protein>
    <submittedName>
        <fullName evidence="3">Uncharacterized protein</fullName>
    </submittedName>
</protein>
<proteinExistence type="predicted"/>
<feature type="region of interest" description="Disordered" evidence="1">
    <location>
        <begin position="220"/>
        <end position="303"/>
    </location>
</feature>
<feature type="compositionally biased region" description="Basic and acidic residues" evidence="1">
    <location>
        <begin position="220"/>
        <end position="230"/>
    </location>
</feature>
<feature type="transmembrane region" description="Helical" evidence="2">
    <location>
        <begin position="188"/>
        <end position="214"/>
    </location>
</feature>
<keyword evidence="2" id="KW-0812">Transmembrane</keyword>
<sequence length="303" mass="32191">MRMDELISTTSSGISTGVASSNNSASRGGGGGIRRQPQQSKDMNSQINSETIRRRLMGYCGWKIWNTNSGKTCDQVAVELVATNSDGTILQVAQAKSQILTEGCVCDEGEKSFDDDVITPMAFCGKCRYKDAFFSCDDRVEFVMNTYPEDNPTLSIAKMNLLKKGDCIDRNWTPYALKVQLNDGGGGLSAGAIAGIVIAALALCCASIVGCCILRDSKKVNSDGGEDGKEMQGAAEASANEPKPKLNVIEEGDEGEEEESVMGAEMSVSLSVGDSALQSKDSDGMADDETEIITNIGKKGNEK</sequence>
<feature type="compositionally biased region" description="Low complexity" evidence="1">
    <location>
        <begin position="7"/>
        <end position="26"/>
    </location>
</feature>
<accession>A0A7S2KQZ6</accession>
<keyword evidence="2" id="KW-1133">Transmembrane helix</keyword>
<name>A0A7S2KQZ6_9STRA</name>
<feature type="compositionally biased region" description="Polar residues" evidence="1">
    <location>
        <begin position="270"/>
        <end position="279"/>
    </location>
</feature>
<dbReference type="EMBL" id="HBGZ01006422">
    <property type="protein sequence ID" value="CAD9584215.1"/>
    <property type="molecule type" value="Transcribed_RNA"/>
</dbReference>
<reference evidence="3" key="1">
    <citation type="submission" date="2021-01" db="EMBL/GenBank/DDBJ databases">
        <authorList>
            <person name="Corre E."/>
            <person name="Pelletier E."/>
            <person name="Niang G."/>
            <person name="Scheremetjew M."/>
            <person name="Finn R."/>
            <person name="Kale V."/>
            <person name="Holt S."/>
            <person name="Cochrane G."/>
            <person name="Meng A."/>
            <person name="Brown T."/>
            <person name="Cohen L."/>
        </authorList>
    </citation>
    <scope>NUCLEOTIDE SEQUENCE</scope>
    <source>
        <strain evidence="3">SM1012Den-03</strain>
    </source>
</reference>
<keyword evidence="2" id="KW-0472">Membrane</keyword>
<gene>
    <name evidence="3" type="ORF">SMAR0320_LOCUS4520</name>
</gene>
<feature type="compositionally biased region" description="Acidic residues" evidence="1">
    <location>
        <begin position="250"/>
        <end position="260"/>
    </location>
</feature>
<feature type="compositionally biased region" description="Polar residues" evidence="1">
    <location>
        <begin position="36"/>
        <end position="47"/>
    </location>
</feature>
<dbReference type="AlphaFoldDB" id="A0A7S2KQZ6"/>
<evidence type="ECO:0000256" key="1">
    <source>
        <dbReference type="SAM" id="MobiDB-lite"/>
    </source>
</evidence>
<feature type="region of interest" description="Disordered" evidence="1">
    <location>
        <begin position="1"/>
        <end position="47"/>
    </location>
</feature>
<evidence type="ECO:0000313" key="3">
    <source>
        <dbReference type="EMBL" id="CAD9584215.1"/>
    </source>
</evidence>
<organism evidence="3">
    <name type="scientific">Skeletonema marinoi</name>
    <dbReference type="NCBI Taxonomy" id="267567"/>
    <lineage>
        <taxon>Eukaryota</taxon>
        <taxon>Sar</taxon>
        <taxon>Stramenopiles</taxon>
        <taxon>Ochrophyta</taxon>
        <taxon>Bacillariophyta</taxon>
        <taxon>Coscinodiscophyceae</taxon>
        <taxon>Thalassiosirophycidae</taxon>
        <taxon>Thalassiosirales</taxon>
        <taxon>Skeletonemataceae</taxon>
        <taxon>Skeletonema</taxon>
        <taxon>Skeletonema marinoi-dohrnii complex</taxon>
    </lineage>
</organism>
<evidence type="ECO:0000256" key="2">
    <source>
        <dbReference type="SAM" id="Phobius"/>
    </source>
</evidence>